<feature type="region of interest" description="Disordered" evidence="1">
    <location>
        <begin position="48"/>
        <end position="70"/>
    </location>
</feature>
<name>A0A834QD16_MARMO</name>
<comment type="caution">
    <text evidence="2">The sequence shown here is derived from an EMBL/GenBank/DDBJ whole genome shotgun (WGS) entry which is preliminary data.</text>
</comment>
<sequence length="212" mass="23185">MWGARACHRRQMIWKFPLARGHTANRSSMSLASWDLHSKDDKTHWTVEESESQRGEATCPRMQRSWWPGESRSRGAEELWTGNGAERGLPETQEPLALCQLPGDSANVISAQTRAESQAGGGGLQGPRWDARCGAELPRPSFRRLLGFLSLFLREPASPHTHPLRPAVSSASSSSGLSPQPDRGLWPIARRADRGGRGVSSGPSKMPPFAAL</sequence>
<evidence type="ECO:0000313" key="3">
    <source>
        <dbReference type="Proteomes" id="UP000662637"/>
    </source>
</evidence>
<feature type="compositionally biased region" description="Low complexity" evidence="1">
    <location>
        <begin position="169"/>
        <end position="178"/>
    </location>
</feature>
<organism evidence="2 3">
    <name type="scientific">Marmota monax</name>
    <name type="common">Woodchuck</name>
    <dbReference type="NCBI Taxonomy" id="9995"/>
    <lineage>
        <taxon>Eukaryota</taxon>
        <taxon>Metazoa</taxon>
        <taxon>Chordata</taxon>
        <taxon>Craniata</taxon>
        <taxon>Vertebrata</taxon>
        <taxon>Euteleostomi</taxon>
        <taxon>Mammalia</taxon>
        <taxon>Eutheria</taxon>
        <taxon>Euarchontoglires</taxon>
        <taxon>Glires</taxon>
        <taxon>Rodentia</taxon>
        <taxon>Sciuromorpha</taxon>
        <taxon>Sciuridae</taxon>
        <taxon>Xerinae</taxon>
        <taxon>Marmotini</taxon>
        <taxon>Marmota</taxon>
    </lineage>
</organism>
<evidence type="ECO:0000256" key="1">
    <source>
        <dbReference type="SAM" id="MobiDB-lite"/>
    </source>
</evidence>
<feature type="region of interest" description="Disordered" evidence="1">
    <location>
        <begin position="159"/>
        <end position="212"/>
    </location>
</feature>
<dbReference type="Proteomes" id="UP000662637">
    <property type="component" value="Unassembled WGS sequence"/>
</dbReference>
<reference evidence="2" key="1">
    <citation type="submission" date="2020-08" db="EMBL/GenBank/DDBJ databases">
        <authorList>
            <person name="Shumante A."/>
            <person name="Zimin A.V."/>
            <person name="Puiu D."/>
            <person name="Salzberg S.L."/>
        </authorList>
    </citation>
    <scope>NUCLEOTIDE SEQUENCE</scope>
    <source>
        <strain evidence="2">WC2-LM</strain>
        <tissue evidence="2">Liver</tissue>
    </source>
</reference>
<proteinExistence type="predicted"/>
<dbReference type="AlphaFoldDB" id="A0A834QD16"/>
<gene>
    <name evidence="2" type="ORF">GHT09_013070</name>
</gene>
<protein>
    <submittedName>
        <fullName evidence="2">Uncharacterized protein</fullName>
    </submittedName>
</protein>
<accession>A0A834QD16</accession>
<evidence type="ECO:0000313" key="2">
    <source>
        <dbReference type="EMBL" id="KAF7475945.1"/>
    </source>
</evidence>
<dbReference type="EMBL" id="WJEC01002758">
    <property type="protein sequence ID" value="KAF7475945.1"/>
    <property type="molecule type" value="Genomic_DNA"/>
</dbReference>